<dbReference type="SUPFAM" id="SSF51069">
    <property type="entry name" value="Carbonic anhydrase"/>
    <property type="match status" value="2"/>
</dbReference>
<dbReference type="AlphaFoldDB" id="A7ANG5"/>
<dbReference type="PANTHER" id="PTHR18952">
    <property type="entry name" value="CARBONIC ANHYDRASE"/>
    <property type="match status" value="1"/>
</dbReference>
<evidence type="ECO:0000259" key="3">
    <source>
        <dbReference type="PROSITE" id="PS51144"/>
    </source>
</evidence>
<dbReference type="SMART" id="SM01057">
    <property type="entry name" value="Carb_anhydrase"/>
    <property type="match status" value="1"/>
</dbReference>
<dbReference type="InterPro" id="IPR036398">
    <property type="entry name" value="CA_dom_sf"/>
</dbReference>
<dbReference type="GeneID" id="5479916"/>
<dbReference type="GO" id="GO:0008270">
    <property type="term" value="F:zinc ion binding"/>
    <property type="evidence" value="ECO:0007669"/>
    <property type="project" value="InterPro"/>
</dbReference>
<dbReference type="STRING" id="5865.A7ANG5"/>
<feature type="region of interest" description="Disordered" evidence="1">
    <location>
        <begin position="232"/>
        <end position="338"/>
    </location>
</feature>
<dbReference type="GO" id="GO:0004089">
    <property type="term" value="F:carbonate dehydratase activity"/>
    <property type="evidence" value="ECO:0007669"/>
    <property type="project" value="InterPro"/>
</dbReference>
<feature type="compositionally biased region" description="Acidic residues" evidence="1">
    <location>
        <begin position="251"/>
        <end position="268"/>
    </location>
</feature>
<dbReference type="InterPro" id="IPR001148">
    <property type="entry name" value="CA_dom"/>
</dbReference>
<organism evidence="4 5">
    <name type="scientific">Babesia bovis</name>
    <dbReference type="NCBI Taxonomy" id="5865"/>
    <lineage>
        <taxon>Eukaryota</taxon>
        <taxon>Sar</taxon>
        <taxon>Alveolata</taxon>
        <taxon>Apicomplexa</taxon>
        <taxon>Aconoidasida</taxon>
        <taxon>Piroplasmida</taxon>
        <taxon>Babesiidae</taxon>
        <taxon>Babesia</taxon>
    </lineage>
</organism>
<keyword evidence="5" id="KW-1185">Reference proteome</keyword>
<dbReference type="eggNOG" id="ENOG502SJJN">
    <property type="taxonomic scope" value="Eukaryota"/>
</dbReference>
<keyword evidence="2" id="KW-0812">Transmembrane</keyword>
<dbReference type="KEGG" id="bbo:BBOV_III005360"/>
<comment type="caution">
    <text evidence="4">The sequence shown here is derived from an EMBL/GenBank/DDBJ whole genome shotgun (WGS) entry which is preliminary data.</text>
</comment>
<sequence length="752" mass="84692">MESLTGARRVRVYQFPFLSSSICTLYMVLFFIVSSLDSVSCVLVNTHKRALSLPGNLTNTLNAEHATVKAQHPTSNPTNAVKANVPSWDYSRHGADWTSGMCNIGAMQSPVDLHVETPSTNRQHSLKSLFDHVLSGSSITNDLNEGWKRGDVVYSYHPFISTVKVLRNDKVFRISIPANEGSIFGSLFTTDRPNLYAATHIDFHSPSEHTFEGSANRRHVEVQIWHYYGDDGMTDEGVRAIDPNAPKEKEEDAESKEESEEPKEEETVSDNPEEHHNEQLGDATGQSGNHVDGNTIPQHPEHGNNVNHELHHPSETALRHHPSDHEKSDITSNHHLDNHNLKSSYDVVDAAGNRVDASHLLHQQNTNDVMHETAKVHHGHYNHRLDGPELPNASHISDAELEHHIDEFLSKEIEVPPTYKPYETESSNMRAPSHADHRSFIEILSDVEMANGEHVISPSGGKERIVKKVTAKKIDTSVNQEDKDLQSTLSKKAQEIAGMLKDENVDMLHKYLLQHLENVSFNEERIKRHNAGKRRARDVGTHWGRWAVLSLTFMSEEMNDTPIETLQSYPSELFMEQVLKIGSSIAVQPETGSPSVGDLTVEGNMELPVVDLETPINLPSLFLMLENKNVSYFAYDGSFTYPGCEETVRWYVAKDPLPISTELMLQINRMLNQKRTSESANNNVNKYRELQNVDPNIHHIGKVYMVHGYPMEYFIATSLQRPPILPLPRPSGFFTPYWGLCIALVVVVFTQL</sequence>
<evidence type="ECO:0000313" key="5">
    <source>
        <dbReference type="Proteomes" id="UP000002173"/>
    </source>
</evidence>
<dbReference type="EMBL" id="AAXT01000001">
    <property type="protein sequence ID" value="EDO08099.1"/>
    <property type="molecule type" value="Genomic_DNA"/>
</dbReference>
<dbReference type="OMA" id="ATHIDFH"/>
<dbReference type="InParanoid" id="A7ANG5"/>
<dbReference type="Proteomes" id="UP000002173">
    <property type="component" value="Unassembled WGS sequence"/>
</dbReference>
<dbReference type="Pfam" id="PF00194">
    <property type="entry name" value="Carb_anhydrase"/>
    <property type="match status" value="1"/>
</dbReference>
<dbReference type="RefSeq" id="XP_001611667.1">
    <property type="nucleotide sequence ID" value="XM_001611617.1"/>
</dbReference>
<gene>
    <name evidence="4" type="ORF">BBOV_III005360</name>
</gene>
<reference evidence="4 5" key="1">
    <citation type="journal article" date="2007" name="PLoS Pathog.">
        <title>Genome sequence of Babesia bovis and comparative analysis of apicomplexan hemoprotozoa.</title>
        <authorList>
            <person name="Brayton K.A."/>
            <person name="Lau A.O.T."/>
            <person name="Herndon D.R."/>
            <person name="Hannick L."/>
            <person name="Kappmeyer L.S."/>
            <person name="Berens S.J."/>
            <person name="Bidwell S.L."/>
            <person name="Brown W.C."/>
            <person name="Crabtree J."/>
            <person name="Fadrosh D."/>
            <person name="Feldblum T."/>
            <person name="Forberger H.A."/>
            <person name="Haas B.J."/>
            <person name="Howell J.M."/>
            <person name="Khouri H."/>
            <person name="Koo H."/>
            <person name="Mann D.J."/>
            <person name="Norimine J."/>
            <person name="Paulsen I.T."/>
            <person name="Radune D."/>
            <person name="Ren Q."/>
            <person name="Smith R.K. Jr."/>
            <person name="Suarez C.E."/>
            <person name="White O."/>
            <person name="Wortman J.R."/>
            <person name="Knowles D.P. Jr."/>
            <person name="McElwain T.F."/>
            <person name="Nene V.M."/>
        </authorList>
    </citation>
    <scope>NUCLEOTIDE SEQUENCE [LARGE SCALE GENOMIC DNA]</scope>
    <source>
        <strain evidence="4">T2Bo</strain>
    </source>
</reference>
<name>A7ANG5_BABBO</name>
<evidence type="ECO:0000256" key="2">
    <source>
        <dbReference type="SAM" id="Phobius"/>
    </source>
</evidence>
<feature type="compositionally biased region" description="Basic and acidic residues" evidence="1">
    <location>
        <begin position="308"/>
        <end position="338"/>
    </location>
</feature>
<dbReference type="PROSITE" id="PS51144">
    <property type="entry name" value="ALPHA_CA_2"/>
    <property type="match status" value="1"/>
</dbReference>
<dbReference type="PANTHER" id="PTHR18952:SF276">
    <property type="entry name" value="CHROMOSOME UNDETERMINED SCAFFOLD_53, WHOLE GENOME SHOTGUN SEQUENCE"/>
    <property type="match status" value="1"/>
</dbReference>
<reference evidence="5" key="2">
    <citation type="journal article" date="2020" name="Data Brief">
        <title>Transcriptome dataset of Babesia bovis life stages within vertebrate and invertebrate hosts.</title>
        <authorList>
            <person name="Ueti M.W."/>
            <person name="Johnson W.C."/>
            <person name="Kappmeyer L.S."/>
            <person name="Herndon D.R."/>
            <person name="Mousel M.R."/>
            <person name="Reif K.E."/>
            <person name="Taus N.S."/>
            <person name="Ifeonu O.O."/>
            <person name="Silva J.C."/>
            <person name="Suarez C.E."/>
            <person name="Brayton K.A."/>
        </authorList>
    </citation>
    <scope>NUCLEOTIDE SEQUENCE [LARGE SCALE GENOMIC DNA]</scope>
</reference>
<keyword evidence="2" id="KW-1133">Transmembrane helix</keyword>
<dbReference type="VEuPathDB" id="PiroplasmaDB:BBOV_III005360"/>
<keyword evidence="2" id="KW-0472">Membrane</keyword>
<dbReference type="Gene3D" id="3.10.200.10">
    <property type="entry name" value="Alpha carbonic anhydrase"/>
    <property type="match status" value="2"/>
</dbReference>
<dbReference type="InterPro" id="IPR023561">
    <property type="entry name" value="Carbonic_anhydrase_a-class"/>
</dbReference>
<evidence type="ECO:0000256" key="1">
    <source>
        <dbReference type="SAM" id="MobiDB-lite"/>
    </source>
</evidence>
<accession>A7ANG5</accession>
<feature type="transmembrane region" description="Helical" evidence="2">
    <location>
        <begin position="12"/>
        <end position="33"/>
    </location>
</feature>
<protein>
    <submittedName>
        <fullName evidence="4">Membrane protein, putative</fullName>
    </submittedName>
</protein>
<feature type="domain" description="Alpha-carbonic anhydrase" evidence="3">
    <location>
        <begin position="86"/>
        <end position="702"/>
    </location>
</feature>
<dbReference type="GO" id="GO:0006730">
    <property type="term" value="P:one-carbon metabolic process"/>
    <property type="evidence" value="ECO:0007669"/>
    <property type="project" value="TreeGrafter"/>
</dbReference>
<evidence type="ECO:0000313" key="4">
    <source>
        <dbReference type="EMBL" id="EDO08099.1"/>
    </source>
</evidence>
<feature type="transmembrane region" description="Helical" evidence="2">
    <location>
        <begin position="733"/>
        <end position="750"/>
    </location>
</feature>
<reference evidence="5" key="3">
    <citation type="journal article" date="2021" name="Int. J. Parasitol.">
        <title>Comparative analysis of gene expression between Babesia bovis blood stages and kinetes allowed by improved genome annotation.</title>
        <authorList>
            <person name="Ueti M.W."/>
            <person name="Johnson W.C."/>
            <person name="Kappmeyer L.S."/>
            <person name="Herndon D.R."/>
            <person name="Mousel M.R."/>
            <person name="Reif K.E."/>
            <person name="Taus N.S."/>
            <person name="Ifeonu O.O."/>
            <person name="Silva J.C."/>
            <person name="Suarez C.E."/>
            <person name="Brayton K.A."/>
        </authorList>
    </citation>
    <scope>NUCLEOTIDE SEQUENCE [LARGE SCALE GENOMIC DNA]</scope>
</reference>
<proteinExistence type="predicted"/>